<reference evidence="1 2" key="1">
    <citation type="submission" date="2019-05" db="EMBL/GenBank/DDBJ databases">
        <title>Whole genome sequence analysis of broad host range Salmonella enterica bacteriophages.</title>
        <authorList>
            <person name="Bhandare S.G."/>
            <person name="Colavecchio A."/>
            <person name="Emond-Rheault J.-G."/>
            <person name="Hamel J."/>
            <person name="Kukavica-Ibrulj I."/>
            <person name="Boyle B."/>
            <person name="Levesque R.C."/>
            <person name="Goodridge L."/>
        </authorList>
    </citation>
    <scope>NUCLEOTIDE SEQUENCE [LARGE SCALE GENOMIC DNA]</scope>
</reference>
<keyword evidence="2" id="KW-1185">Reference proteome</keyword>
<organism evidence="1 2">
    <name type="scientific">Salmonella phage vB_SenS_SB10</name>
    <dbReference type="NCBI Taxonomy" id="2591134"/>
    <lineage>
        <taxon>Viruses</taxon>
        <taxon>Duplodnaviria</taxon>
        <taxon>Heunggongvirae</taxon>
        <taxon>Uroviricota</taxon>
        <taxon>Caudoviricetes</taxon>
        <taxon>Demerecviridae</taxon>
        <taxon>Markadamsvirinae</taxon>
        <taxon>Epseptimavirus</taxon>
        <taxon>Epseptimavirus SB10</taxon>
        <taxon>Epseptimavirus fuchur</taxon>
    </lineage>
</organism>
<dbReference type="Proteomes" id="UP000327387">
    <property type="component" value="Segment"/>
</dbReference>
<name>A0A5J6T9B5_9CAUD</name>
<protein>
    <submittedName>
        <fullName evidence="1">Uncharacterized protein</fullName>
    </submittedName>
</protein>
<dbReference type="EMBL" id="MK947458">
    <property type="protein sequence ID" value="QFG07381.1"/>
    <property type="molecule type" value="Genomic_DNA"/>
</dbReference>
<sequence length="43" mass="4970">MATGRVTIRCSFRSHPHIKLCLYNELNMHGLDLPFRIQGTQIT</sequence>
<dbReference type="RefSeq" id="YP_011651595.1">
    <property type="nucleotide sequence ID" value="NC_101270.1"/>
</dbReference>
<evidence type="ECO:0000313" key="2">
    <source>
        <dbReference type="Proteomes" id="UP000327387"/>
    </source>
</evidence>
<accession>A0A5J6T9B5</accession>
<proteinExistence type="predicted"/>
<evidence type="ECO:0000313" key="1">
    <source>
        <dbReference type="EMBL" id="QFG07381.1"/>
    </source>
</evidence>